<evidence type="ECO:0000256" key="8">
    <source>
        <dbReference type="SAM" id="Phobius"/>
    </source>
</evidence>
<dbReference type="Pfam" id="PF12795">
    <property type="entry name" value="MscS_porin"/>
    <property type="match status" value="1"/>
</dbReference>
<evidence type="ECO:0000256" key="4">
    <source>
        <dbReference type="ARBA" id="ARBA00022692"/>
    </source>
</evidence>
<feature type="domain" description="Mechanosensitive ion channel MscS" evidence="10">
    <location>
        <begin position="930"/>
        <end position="995"/>
    </location>
</feature>
<dbReference type="STRING" id="265726.KY46_05490"/>
<dbReference type="SUPFAM" id="SSF82689">
    <property type="entry name" value="Mechanosensitive channel protein MscS (YggB), C-terminal domain"/>
    <property type="match status" value="1"/>
</dbReference>
<dbReference type="Pfam" id="PF00924">
    <property type="entry name" value="MS_channel_2nd"/>
    <property type="match status" value="1"/>
</dbReference>
<feature type="transmembrane region" description="Helical" evidence="8">
    <location>
        <begin position="526"/>
        <end position="556"/>
    </location>
</feature>
<feature type="domain" description="Mechanosensitive ion channel MscS porin" evidence="12">
    <location>
        <begin position="49"/>
        <end position="271"/>
    </location>
</feature>
<evidence type="ECO:0000256" key="6">
    <source>
        <dbReference type="ARBA" id="ARBA00023136"/>
    </source>
</evidence>
<comment type="subcellular location">
    <subcellularLocation>
        <location evidence="1">Cell membrane</location>
        <topology evidence="1">Multi-pass membrane protein</topology>
    </subcellularLocation>
</comment>
<feature type="transmembrane region" description="Helical" evidence="8">
    <location>
        <begin position="837"/>
        <end position="860"/>
    </location>
</feature>
<feature type="transmembrane region" description="Helical" evidence="8">
    <location>
        <begin position="562"/>
        <end position="582"/>
    </location>
</feature>
<dbReference type="InterPro" id="IPR011014">
    <property type="entry name" value="MscS_channel_TM-2"/>
</dbReference>
<dbReference type="InterPro" id="IPR006686">
    <property type="entry name" value="MscS_channel_CS"/>
</dbReference>
<sequence length="1105" mass="126704">MRNLTVFVLSFVLLITVFPCYASEEPDSAAATQQTSDYSEALDKQIALAKELETTPDNEKLLEKLLQAQDQLQKTETYKTQIEKNRQLLDNFNEQTETIKTQISDFNASNFPDFSQWGQDQLTLEIAEQDNKLEQLELQRHNYRNEIEDIERSMDAFPKRVEQLRQQIDNADKARKQAERDRDNPLLLVHNIEYEFYDTQLSALEAEQLTGDNRRTLSKQKLQLVNVEIEARQAYRNNLQLMLNRLLRTDAEQSAVDTDELVQELVDLPPELKQLSEENRRYASVLSSLSDQLDQVQLQQEKTDQQSEQVAKTAEDLNNMAEWLSLSPAFSENMRTRLKRLPDPPDMSGLDNNIAQNQIRKYEYQQRYEDLTESAKSAPEKNLSEEQQTLQSELIQNNLSLLEKLIDSSDILIYQQATLKVAYDKLNSSLNNLKNRAARLLFLAPDSNAFSLKLASDTLEKLQWFFSPAQWLGLLKIPMVADPVLLTFCLIIVALLIIALSWSRARWKKYLKETSQYIGKVTKDKFSFSMINVICSGLFAWPAPLVVAVVGALLSALWQLPFIHHLGQALALPLPLVMYCFMRELVRPDGLLIKHFDWQPSLVMRCFGHYRRLIWIYLPMMVIQNFAFYYNDIDVNATLGRLAFIISNLAVSYFLWKMANERIPMTYRDLPQGHLHLGHHLFWWLLILLPQALNYFALMGYLGSAQQLMSKLEYAAVLGVFTLLVYYLIKRLMLIQRRRLAFERAKAKRQEILAQRRAELLEGKEEPSSSELHIEIEEPEVDLDVISAQSLRLLRSLLLLIYLFILALLSSDLYQATSFLEDITLWDVNANIDGIEQLSHITLKSVLLAILALWLTAILARDLPGAMELLVLQHISLSPGTGYAITSLTRYMAIFFGIIIGSALIGFDWSKMQWLIAALGVGLGFGLQEIFANFISGLIILFEKPIRIGDTVTIRDLTGIVAKINTRATTIVDWDRKEVIVPNKAFVTEQFVNWSLSDSITRVTIAISVKYLADTELVTRLLFEAADECELVLDNPEPEVFFLSITADAQNFEVRAYAAETGHRLSLTHDLHSRIKRKFLAHDISIAHPQLEIAIKKQQRHPLSR</sequence>
<comment type="caution">
    <text evidence="15">The sequence shown here is derived from an EMBL/GenBank/DDBJ whole genome shotgun (WGS) entry which is preliminary data.</text>
</comment>
<dbReference type="Gene3D" id="1.10.287.1260">
    <property type="match status" value="1"/>
</dbReference>
<gene>
    <name evidence="15" type="ORF">KY46_05490</name>
</gene>
<dbReference type="GO" id="GO:0005886">
    <property type="term" value="C:plasma membrane"/>
    <property type="evidence" value="ECO:0007669"/>
    <property type="project" value="UniProtKB-SubCell"/>
</dbReference>
<feature type="coiled-coil region" evidence="7">
    <location>
        <begin position="272"/>
        <end position="306"/>
    </location>
</feature>
<dbReference type="RefSeq" id="WP_046219643.1">
    <property type="nucleotide sequence ID" value="NZ_JWYV01000003.1"/>
</dbReference>
<feature type="domain" description="Mechanosensitive ion channel inner membrane" evidence="11">
    <location>
        <begin position="490"/>
        <end position="826"/>
    </location>
</feature>
<keyword evidence="4 8" id="KW-0812">Transmembrane</keyword>
<feature type="transmembrane region" description="Helical" evidence="8">
    <location>
        <begin position="642"/>
        <end position="660"/>
    </location>
</feature>
<feature type="coiled-coil region" evidence="7">
    <location>
        <begin position="58"/>
        <end position="85"/>
    </location>
</feature>
<dbReference type="GO" id="GO:0008381">
    <property type="term" value="F:mechanosensitive monoatomic ion channel activity"/>
    <property type="evidence" value="ECO:0007669"/>
    <property type="project" value="UniProtKB-ARBA"/>
</dbReference>
<organism evidence="15 16">
    <name type="scientific">Photobacterium halotolerans</name>
    <dbReference type="NCBI Taxonomy" id="265726"/>
    <lineage>
        <taxon>Bacteria</taxon>
        <taxon>Pseudomonadati</taxon>
        <taxon>Pseudomonadota</taxon>
        <taxon>Gammaproteobacteria</taxon>
        <taxon>Vibrionales</taxon>
        <taxon>Vibrionaceae</taxon>
        <taxon>Photobacterium</taxon>
    </lineage>
</organism>
<feature type="transmembrane region" description="Helical" evidence="8">
    <location>
        <begin position="797"/>
        <end position="817"/>
    </location>
</feature>
<feature type="transmembrane region" description="Helical" evidence="8">
    <location>
        <begin position="681"/>
        <end position="702"/>
    </location>
</feature>
<keyword evidence="16" id="KW-1185">Reference proteome</keyword>
<dbReference type="PATRIC" id="fig|265726.11.peg.2991"/>
<dbReference type="SUPFAM" id="SSF50182">
    <property type="entry name" value="Sm-like ribonucleoproteins"/>
    <property type="match status" value="1"/>
</dbReference>
<keyword evidence="5 8" id="KW-1133">Transmembrane helix</keyword>
<dbReference type="InterPro" id="IPR049278">
    <property type="entry name" value="MS_channel_C"/>
</dbReference>
<dbReference type="SUPFAM" id="SSF82861">
    <property type="entry name" value="Mechanosensitive channel protein MscS (YggB), transmembrane region"/>
    <property type="match status" value="1"/>
</dbReference>
<feature type="transmembrane region" description="Helical" evidence="8">
    <location>
        <begin position="714"/>
        <end position="729"/>
    </location>
</feature>
<keyword evidence="3" id="KW-1003">Cell membrane</keyword>
<feature type="domain" description="Mechanosensitive ion channel MscS C-terminal" evidence="13">
    <location>
        <begin position="1003"/>
        <end position="1086"/>
    </location>
</feature>
<dbReference type="Pfam" id="PF21088">
    <property type="entry name" value="MS_channel_1st"/>
    <property type="match status" value="1"/>
</dbReference>
<dbReference type="Proteomes" id="UP000033633">
    <property type="component" value="Unassembled WGS sequence"/>
</dbReference>
<dbReference type="InterPro" id="IPR010920">
    <property type="entry name" value="LSM_dom_sf"/>
</dbReference>
<dbReference type="AlphaFoldDB" id="A0A0F5VFK7"/>
<dbReference type="InterPro" id="IPR052702">
    <property type="entry name" value="MscS-like_channel"/>
</dbReference>
<feature type="transmembrane region" description="Helical" evidence="8">
    <location>
        <begin position="881"/>
        <end position="907"/>
    </location>
</feature>
<evidence type="ECO:0000256" key="5">
    <source>
        <dbReference type="ARBA" id="ARBA00022989"/>
    </source>
</evidence>
<accession>A0A0F5VFK7</accession>
<feature type="domain" description="Mechanosensitive ion channel transmembrane helices 2/3" evidence="14">
    <location>
        <begin position="888"/>
        <end position="928"/>
    </location>
</feature>
<evidence type="ECO:0000259" key="13">
    <source>
        <dbReference type="Pfam" id="PF21082"/>
    </source>
</evidence>
<dbReference type="PROSITE" id="PS01246">
    <property type="entry name" value="UPF0003"/>
    <property type="match status" value="1"/>
</dbReference>
<evidence type="ECO:0000256" key="7">
    <source>
        <dbReference type="SAM" id="Coils"/>
    </source>
</evidence>
<reference evidence="15 16" key="1">
    <citation type="submission" date="2014-12" db="EMBL/GenBank/DDBJ databases">
        <title>Mercury Reductase activity and rhizosphere competence traits in the genome of root associated Photobacterium halotolerans MELD1.</title>
        <authorList>
            <person name="Mathew D.C."/>
            <person name="Huang C.-C."/>
        </authorList>
    </citation>
    <scope>NUCLEOTIDE SEQUENCE [LARGE SCALE GENOMIC DNA]</scope>
    <source>
        <strain evidence="15 16">MELD1</strain>
    </source>
</reference>
<dbReference type="Pfam" id="PF21082">
    <property type="entry name" value="MS_channel_3rd"/>
    <property type="match status" value="1"/>
</dbReference>
<feature type="transmembrane region" description="Helical" evidence="8">
    <location>
        <begin position="484"/>
        <end position="505"/>
    </location>
</feature>
<dbReference type="NCBIfam" id="NF008180">
    <property type="entry name" value="PRK10929.1"/>
    <property type="match status" value="1"/>
</dbReference>
<evidence type="ECO:0000256" key="9">
    <source>
        <dbReference type="SAM" id="SignalP"/>
    </source>
</evidence>
<dbReference type="InterPro" id="IPR049142">
    <property type="entry name" value="MS_channel_1st"/>
</dbReference>
<dbReference type="PANTHER" id="PTHR30347:SF9">
    <property type="entry name" value="MINICONDUCTANCE MECHANOSENSITIVE CHANNEL MSCM"/>
    <property type="match status" value="1"/>
</dbReference>
<dbReference type="InterPro" id="IPR024393">
    <property type="entry name" value="MscS_porin"/>
</dbReference>
<feature type="coiled-coil region" evidence="7">
    <location>
        <begin position="119"/>
        <end position="184"/>
    </location>
</feature>
<evidence type="ECO:0000256" key="1">
    <source>
        <dbReference type="ARBA" id="ARBA00004651"/>
    </source>
</evidence>
<protein>
    <submittedName>
        <fullName evidence="15">Membrane protein</fullName>
    </submittedName>
</protein>
<evidence type="ECO:0000313" key="16">
    <source>
        <dbReference type="Proteomes" id="UP000033633"/>
    </source>
</evidence>
<dbReference type="InterPro" id="IPR011066">
    <property type="entry name" value="MscS_channel_C_sf"/>
</dbReference>
<keyword evidence="9" id="KW-0732">Signal</keyword>
<evidence type="ECO:0000256" key="2">
    <source>
        <dbReference type="ARBA" id="ARBA00008017"/>
    </source>
</evidence>
<evidence type="ECO:0000259" key="12">
    <source>
        <dbReference type="Pfam" id="PF12795"/>
    </source>
</evidence>
<evidence type="ECO:0000313" key="15">
    <source>
        <dbReference type="EMBL" id="KKD00572.1"/>
    </source>
</evidence>
<dbReference type="InterPro" id="IPR023408">
    <property type="entry name" value="MscS_beta-dom_sf"/>
</dbReference>
<dbReference type="EMBL" id="JWYV01000003">
    <property type="protein sequence ID" value="KKD00572.1"/>
    <property type="molecule type" value="Genomic_DNA"/>
</dbReference>
<dbReference type="Gene3D" id="3.30.70.100">
    <property type="match status" value="1"/>
</dbReference>
<evidence type="ECO:0000256" key="3">
    <source>
        <dbReference type="ARBA" id="ARBA00022475"/>
    </source>
</evidence>
<feature type="transmembrane region" description="Helical" evidence="8">
    <location>
        <begin position="613"/>
        <end position="630"/>
    </location>
</feature>
<name>A0A0F5VFK7_9GAMM</name>
<feature type="chain" id="PRO_5002496792" evidence="9">
    <location>
        <begin position="23"/>
        <end position="1105"/>
    </location>
</feature>
<dbReference type="Gene3D" id="2.30.30.60">
    <property type="match status" value="1"/>
</dbReference>
<proteinExistence type="inferred from homology"/>
<dbReference type="OrthoDB" id="9799209at2"/>
<keyword evidence="6 8" id="KW-0472">Membrane</keyword>
<feature type="signal peptide" evidence="9">
    <location>
        <begin position="1"/>
        <end position="22"/>
    </location>
</feature>
<evidence type="ECO:0000259" key="14">
    <source>
        <dbReference type="Pfam" id="PF21088"/>
    </source>
</evidence>
<evidence type="ECO:0000259" key="10">
    <source>
        <dbReference type="Pfam" id="PF00924"/>
    </source>
</evidence>
<keyword evidence="7" id="KW-0175">Coiled coil</keyword>
<evidence type="ECO:0000259" key="11">
    <source>
        <dbReference type="Pfam" id="PF12794"/>
    </source>
</evidence>
<comment type="similarity">
    <text evidence="2">Belongs to the MscS (TC 1.A.23) family.</text>
</comment>
<dbReference type="PANTHER" id="PTHR30347">
    <property type="entry name" value="POTASSIUM CHANNEL RELATED"/>
    <property type="match status" value="1"/>
</dbReference>
<dbReference type="InterPro" id="IPR006685">
    <property type="entry name" value="MscS_channel_2nd"/>
</dbReference>
<dbReference type="InterPro" id="IPR025692">
    <property type="entry name" value="MscS_IM_dom1"/>
</dbReference>
<dbReference type="Pfam" id="PF12794">
    <property type="entry name" value="MscS_TM"/>
    <property type="match status" value="1"/>
</dbReference>
<feature type="transmembrane region" description="Helical" evidence="8">
    <location>
        <begin position="913"/>
        <end position="942"/>
    </location>
</feature>